<evidence type="ECO:0000259" key="7">
    <source>
        <dbReference type="Pfam" id="PF02838"/>
    </source>
</evidence>
<comment type="caution">
    <text evidence="9">The sequence shown here is derived from an EMBL/GenBank/DDBJ whole genome shotgun (WGS) entry which is preliminary data.</text>
</comment>
<name>A0ABU5END2_9FLAO</name>
<feature type="domain" description="Glycoside hydrolase family 20 catalytic" evidence="6">
    <location>
        <begin position="154"/>
        <end position="499"/>
    </location>
</feature>
<feature type="domain" description="GH29D-like beta-sandwich" evidence="8">
    <location>
        <begin position="547"/>
        <end position="601"/>
    </location>
</feature>
<comment type="catalytic activity">
    <reaction evidence="1">
        <text>Hydrolysis of terminal non-reducing N-acetyl-D-hexosamine residues in N-acetyl-beta-D-hexosaminides.</text>
        <dbReference type="EC" id="3.2.1.52"/>
    </reaction>
</comment>
<dbReference type="InterPro" id="IPR015883">
    <property type="entry name" value="Glyco_hydro_20_cat"/>
</dbReference>
<dbReference type="CDD" id="cd06563">
    <property type="entry name" value="GH20_chitobiase-like"/>
    <property type="match status" value="1"/>
</dbReference>
<keyword evidence="10" id="KW-1185">Reference proteome</keyword>
<evidence type="ECO:0000256" key="4">
    <source>
        <dbReference type="ARBA" id="ARBA00022801"/>
    </source>
</evidence>
<dbReference type="InterPro" id="IPR017853">
    <property type="entry name" value="GH"/>
</dbReference>
<dbReference type="InterPro" id="IPR059177">
    <property type="entry name" value="GH29D-like_dom"/>
</dbReference>
<dbReference type="RefSeq" id="WP_320554648.1">
    <property type="nucleotide sequence ID" value="NZ_JAXDAE010000002.1"/>
</dbReference>
<dbReference type="Gene3D" id="3.20.20.80">
    <property type="entry name" value="Glycosidases"/>
    <property type="match status" value="1"/>
</dbReference>
<keyword evidence="4" id="KW-0378">Hydrolase</keyword>
<dbReference type="InterPro" id="IPR015882">
    <property type="entry name" value="HEX_bac_N"/>
</dbReference>
<dbReference type="Gene3D" id="3.30.379.10">
    <property type="entry name" value="Chitobiase/beta-hexosaminidase domain 2-like"/>
    <property type="match status" value="1"/>
</dbReference>
<dbReference type="PRINTS" id="PR00738">
    <property type="entry name" value="GLHYDRLASE20"/>
</dbReference>
<gene>
    <name evidence="9" type="ORF">SNF14_02900</name>
</gene>
<proteinExistence type="inferred from homology"/>
<dbReference type="Pfam" id="PF13290">
    <property type="entry name" value="CHB_HEX_C_1"/>
    <property type="match status" value="1"/>
</dbReference>
<dbReference type="InterPro" id="IPR029018">
    <property type="entry name" value="Hex-like_dom2"/>
</dbReference>
<evidence type="ECO:0000313" key="9">
    <source>
        <dbReference type="EMBL" id="MDY2586274.1"/>
    </source>
</evidence>
<dbReference type="SUPFAM" id="SSF51445">
    <property type="entry name" value="(Trans)glycosidases"/>
    <property type="match status" value="1"/>
</dbReference>
<evidence type="ECO:0000313" key="10">
    <source>
        <dbReference type="Proteomes" id="UP001285855"/>
    </source>
</evidence>
<accession>A0ABU5END2</accession>
<dbReference type="InterPro" id="IPR025705">
    <property type="entry name" value="Beta_hexosaminidase_sua/sub"/>
</dbReference>
<evidence type="ECO:0000256" key="1">
    <source>
        <dbReference type="ARBA" id="ARBA00001231"/>
    </source>
</evidence>
<dbReference type="EMBL" id="JAXDAE010000002">
    <property type="protein sequence ID" value="MDY2586274.1"/>
    <property type="molecule type" value="Genomic_DNA"/>
</dbReference>
<dbReference type="Proteomes" id="UP001285855">
    <property type="component" value="Unassembled WGS sequence"/>
</dbReference>
<evidence type="ECO:0000259" key="8">
    <source>
        <dbReference type="Pfam" id="PF13290"/>
    </source>
</evidence>
<evidence type="ECO:0000256" key="3">
    <source>
        <dbReference type="ARBA" id="ARBA00012663"/>
    </source>
</evidence>
<organism evidence="9 10">
    <name type="scientific">Winogradskyella aquimaris</name>
    <dbReference type="NCBI Taxonomy" id="864074"/>
    <lineage>
        <taxon>Bacteria</taxon>
        <taxon>Pseudomonadati</taxon>
        <taxon>Bacteroidota</taxon>
        <taxon>Flavobacteriia</taxon>
        <taxon>Flavobacteriales</taxon>
        <taxon>Flavobacteriaceae</taxon>
        <taxon>Winogradskyella</taxon>
    </lineage>
</organism>
<protein>
    <recommendedName>
        <fullName evidence="3">beta-N-acetylhexosaminidase</fullName>
        <ecNumber evidence="3">3.2.1.52</ecNumber>
    </recommendedName>
</protein>
<dbReference type="PANTHER" id="PTHR22600:SF57">
    <property type="entry name" value="BETA-N-ACETYLHEXOSAMINIDASE"/>
    <property type="match status" value="1"/>
</dbReference>
<sequence>MHIKKLIALFILLLVLVNCKDSSIQTIQPQIIPIPEVVELSDSFFTINNSTGIAYDNSFKVSPQFLKDFIKSGSRINLKDGKEIQFIRDENLGLEAYVLTVSKEGITIKASTDQGAFYGVQTLRQLMPVGLENGTFSGKEISVEALTVKDEPQFLYRGIHLDVARHMFSVEFIKKYIDALAMLKMNTFHWHLTDDQGWRIEIKKYPRLQEVSAYRNATLVGHYSDQPHQFDGKRYGGYYTQEEVKDIVQYAKERFVTVIPEIEMPGHAQAAIAAYPELGCKDEPVEVATKWGVFEEIYCPNPKTFAFLEGVLDEVLDLFPSKYIHIGGDEAPKTRWKNCEHCQALINKEGLKDEHHLQSYFITKMEAYLNSKGRQIIGWDEILEGGLAPNATVMSWRGTSGAVEAARLGHNVVMTPTSHCYFDYYQSENDNEPLAIGGFLPLEKVYGFNPIPEELSTEESKYVLGAQGNIWTEYIPTEKHLEYMAFPRMLALSEVVWSNPKNKNYKDFVSRSENFHQRLDALDINYANHLYEIEGDMIFDKGKSYYELKTLTQGKNIRYTLDGKGPTINSKVYESKIPITESSTIKAAVFNDEKQLGKIFTQNINYHKAIGAKITIDKQPHKAYSGSGAKGLINGILGSDTRYGDKEWLGFWGEDIEITIDFEQPTKINSIETRFYDSQGQWIYAPTVYEYLILQEPNEFLQDTTFVLGLPKMAKEPRFKLLNNKFSKMETGLYDETIKIIIRIPNYGTIPEGKQGAGNKAWTFIDEIIIN</sequence>
<comment type="similarity">
    <text evidence="2">Belongs to the glycosyl hydrolase 20 family.</text>
</comment>
<evidence type="ECO:0000256" key="2">
    <source>
        <dbReference type="ARBA" id="ARBA00006285"/>
    </source>
</evidence>
<dbReference type="PANTHER" id="PTHR22600">
    <property type="entry name" value="BETA-HEXOSAMINIDASE"/>
    <property type="match status" value="1"/>
</dbReference>
<dbReference type="Pfam" id="PF00728">
    <property type="entry name" value="Glyco_hydro_20"/>
    <property type="match status" value="1"/>
</dbReference>
<dbReference type="Pfam" id="PF02838">
    <property type="entry name" value="Glyco_hydro_20b"/>
    <property type="match status" value="1"/>
</dbReference>
<reference evidence="9 10" key="1">
    <citation type="submission" date="2023-11" db="EMBL/GenBank/DDBJ databases">
        <title>Winogradskyella pelagius sp. nov., isolated from coastal sediment.</title>
        <authorList>
            <person name="Li F."/>
        </authorList>
    </citation>
    <scope>NUCLEOTIDE SEQUENCE [LARGE SCALE GENOMIC DNA]</scope>
    <source>
        <strain evidence="9 10">KCTC 23502</strain>
    </source>
</reference>
<evidence type="ECO:0000259" key="6">
    <source>
        <dbReference type="Pfam" id="PF00728"/>
    </source>
</evidence>
<dbReference type="SUPFAM" id="SSF55545">
    <property type="entry name" value="beta-N-acetylhexosaminidase-like domain"/>
    <property type="match status" value="1"/>
</dbReference>
<keyword evidence="5" id="KW-0326">Glycosidase</keyword>
<feature type="domain" description="Beta-hexosaminidase bacterial type N-terminal" evidence="7">
    <location>
        <begin position="28"/>
        <end position="150"/>
    </location>
</feature>
<evidence type="ECO:0000256" key="5">
    <source>
        <dbReference type="ARBA" id="ARBA00023295"/>
    </source>
</evidence>
<dbReference type="EC" id="3.2.1.52" evidence="3"/>